<dbReference type="EMBL" id="UOFC01000026">
    <property type="protein sequence ID" value="VAW44846.1"/>
    <property type="molecule type" value="Genomic_DNA"/>
</dbReference>
<protein>
    <recommendedName>
        <fullName evidence="2">CRM domain-containing protein</fullName>
    </recommendedName>
</protein>
<dbReference type="SUPFAM" id="SSF75471">
    <property type="entry name" value="YhbY-like"/>
    <property type="match status" value="1"/>
</dbReference>
<keyword evidence="1" id="KW-0694">RNA-binding</keyword>
<dbReference type="PANTHER" id="PTHR40065">
    <property type="entry name" value="RNA-BINDING PROTEIN YHBY"/>
    <property type="match status" value="1"/>
</dbReference>
<dbReference type="Pfam" id="PF01985">
    <property type="entry name" value="CRS1_YhbY"/>
    <property type="match status" value="1"/>
</dbReference>
<dbReference type="PROSITE" id="PS51295">
    <property type="entry name" value="CRM"/>
    <property type="match status" value="1"/>
</dbReference>
<proteinExistence type="predicted"/>
<evidence type="ECO:0000259" key="2">
    <source>
        <dbReference type="PROSITE" id="PS51295"/>
    </source>
</evidence>
<evidence type="ECO:0000256" key="1">
    <source>
        <dbReference type="ARBA" id="ARBA00022884"/>
    </source>
</evidence>
<dbReference type="SMART" id="SM01103">
    <property type="entry name" value="CRS1_YhbY"/>
    <property type="match status" value="1"/>
</dbReference>
<dbReference type="Gene3D" id="3.30.110.60">
    <property type="entry name" value="YhbY-like"/>
    <property type="match status" value="1"/>
</dbReference>
<name>A0A3B0WK61_9ZZZZ</name>
<organism evidence="3">
    <name type="scientific">hydrothermal vent metagenome</name>
    <dbReference type="NCBI Taxonomy" id="652676"/>
    <lineage>
        <taxon>unclassified sequences</taxon>
        <taxon>metagenomes</taxon>
        <taxon>ecological metagenomes</taxon>
    </lineage>
</organism>
<sequence length="102" mass="11729">MSQPEKLSNNQKKYLRGIAHGLNPMIIIGSNGITKNLMEELESTLEHHEILKIKIAFGDRDERQEIVQHIINQTEALLVQSIGKICVIYRQKEETELPLPRN</sequence>
<dbReference type="PANTHER" id="PTHR40065:SF3">
    <property type="entry name" value="RNA-BINDING PROTEIN YHBY"/>
    <property type="match status" value="1"/>
</dbReference>
<dbReference type="InterPro" id="IPR035920">
    <property type="entry name" value="YhbY-like_sf"/>
</dbReference>
<dbReference type="InterPro" id="IPR017924">
    <property type="entry name" value="RNA-binding_YhbY"/>
</dbReference>
<dbReference type="InterPro" id="IPR001890">
    <property type="entry name" value="RNA-binding_CRM"/>
</dbReference>
<dbReference type="NCBIfam" id="TIGR00253">
    <property type="entry name" value="RNA_bind_YhbY"/>
    <property type="match status" value="1"/>
</dbReference>
<feature type="domain" description="CRM" evidence="2">
    <location>
        <begin position="5"/>
        <end position="101"/>
    </location>
</feature>
<accession>A0A3B0WK61</accession>
<dbReference type="InterPro" id="IPR051925">
    <property type="entry name" value="RNA-binding_domain"/>
</dbReference>
<gene>
    <name evidence="3" type="ORF">MNBD_GAMMA03-1979</name>
</gene>
<reference evidence="3" key="1">
    <citation type="submission" date="2018-06" db="EMBL/GenBank/DDBJ databases">
        <authorList>
            <person name="Zhirakovskaya E."/>
        </authorList>
    </citation>
    <scope>NUCLEOTIDE SEQUENCE</scope>
</reference>
<evidence type="ECO:0000313" key="3">
    <source>
        <dbReference type="EMBL" id="VAW44846.1"/>
    </source>
</evidence>
<dbReference type="AlphaFoldDB" id="A0A3B0WK61"/>
<dbReference type="GO" id="GO:0003723">
    <property type="term" value="F:RNA binding"/>
    <property type="evidence" value="ECO:0007669"/>
    <property type="project" value="UniProtKB-KW"/>
</dbReference>